<dbReference type="EMBL" id="JAEIOS010000015">
    <property type="protein sequence ID" value="MBI8990210.1"/>
    <property type="molecule type" value="Genomic_DNA"/>
</dbReference>
<evidence type="ECO:0000256" key="1">
    <source>
        <dbReference type="SAM" id="MobiDB-lite"/>
    </source>
</evidence>
<dbReference type="RefSeq" id="WP_198739226.1">
    <property type="nucleotide sequence ID" value="NZ_JAEIOS010000015.1"/>
</dbReference>
<name>A0A934I848_9CORY</name>
<feature type="transmembrane region" description="Helical" evidence="2">
    <location>
        <begin position="175"/>
        <end position="196"/>
    </location>
</feature>
<feature type="transmembrane region" description="Helical" evidence="2">
    <location>
        <begin position="150"/>
        <end position="169"/>
    </location>
</feature>
<evidence type="ECO:0000256" key="2">
    <source>
        <dbReference type="SAM" id="Phobius"/>
    </source>
</evidence>
<dbReference type="Proteomes" id="UP000645966">
    <property type="component" value="Unassembled WGS sequence"/>
</dbReference>
<comment type="caution">
    <text evidence="3">The sequence shown here is derived from an EMBL/GenBank/DDBJ whole genome shotgun (WGS) entry which is preliminary data.</text>
</comment>
<evidence type="ECO:0000313" key="4">
    <source>
        <dbReference type="Proteomes" id="UP000645966"/>
    </source>
</evidence>
<keyword evidence="2" id="KW-0812">Transmembrane</keyword>
<gene>
    <name evidence="3" type="ORF">JDV75_10650</name>
</gene>
<evidence type="ECO:0000313" key="3">
    <source>
        <dbReference type="EMBL" id="MBI8990210.1"/>
    </source>
</evidence>
<dbReference type="AlphaFoldDB" id="A0A934I848"/>
<sequence>MGNTKEATVGNAKAETASGTWDEQVSGTDPRKARRTLMSVTLFLGALTVFYAAFTFFARSWQVTAAGLGVAVGIALVARLLSRRWPGQAVPSRAATRFVNITSALEGIAITVAYILGFFDLWWLFLPLVLTSVSLHFISMLIAYRRAIDWFVVPVSLAATVLAWSAGTTDFFNEWAIAGGMLSGCCAGYALTLLSVARKIGAAAQSGDAADVPA</sequence>
<proteinExistence type="predicted"/>
<feature type="transmembrane region" description="Helical" evidence="2">
    <location>
        <begin position="37"/>
        <end position="57"/>
    </location>
</feature>
<feature type="transmembrane region" description="Helical" evidence="2">
    <location>
        <begin position="63"/>
        <end position="82"/>
    </location>
</feature>
<accession>A0A934I848</accession>
<feature type="transmembrane region" description="Helical" evidence="2">
    <location>
        <begin position="122"/>
        <end position="143"/>
    </location>
</feature>
<feature type="region of interest" description="Disordered" evidence="1">
    <location>
        <begin position="1"/>
        <end position="28"/>
    </location>
</feature>
<reference evidence="3" key="1">
    <citation type="submission" date="2020-12" db="EMBL/GenBank/DDBJ databases">
        <title>Genome public.</title>
        <authorList>
            <person name="Sun Q."/>
        </authorList>
    </citation>
    <scope>NUCLEOTIDE SEQUENCE</scope>
    <source>
        <strain evidence="3">CCM 8863</strain>
    </source>
</reference>
<keyword evidence="4" id="KW-1185">Reference proteome</keyword>
<feature type="compositionally biased region" description="Polar residues" evidence="1">
    <location>
        <begin position="17"/>
        <end position="27"/>
    </location>
</feature>
<feature type="transmembrane region" description="Helical" evidence="2">
    <location>
        <begin position="94"/>
        <end position="116"/>
    </location>
</feature>
<protein>
    <submittedName>
        <fullName evidence="3">Uncharacterized protein</fullName>
    </submittedName>
</protein>
<keyword evidence="2" id="KW-0472">Membrane</keyword>
<keyword evidence="2" id="KW-1133">Transmembrane helix</keyword>
<organism evidence="3 4">
    <name type="scientific">Corynebacterium meridianum</name>
    <dbReference type="NCBI Taxonomy" id="2765363"/>
    <lineage>
        <taxon>Bacteria</taxon>
        <taxon>Bacillati</taxon>
        <taxon>Actinomycetota</taxon>
        <taxon>Actinomycetes</taxon>
        <taxon>Mycobacteriales</taxon>
        <taxon>Corynebacteriaceae</taxon>
        <taxon>Corynebacterium</taxon>
    </lineage>
</organism>